<evidence type="ECO:0000313" key="3">
    <source>
        <dbReference type="Proteomes" id="UP000294576"/>
    </source>
</evidence>
<organism evidence="2 3">
    <name type="scientific">Rhizobium sullae</name>
    <name type="common">Rhizobium hedysari</name>
    <dbReference type="NCBI Taxonomy" id="50338"/>
    <lineage>
        <taxon>Bacteria</taxon>
        <taxon>Pseudomonadati</taxon>
        <taxon>Pseudomonadota</taxon>
        <taxon>Alphaproteobacteria</taxon>
        <taxon>Hyphomicrobiales</taxon>
        <taxon>Rhizobiaceae</taxon>
        <taxon>Rhizobium/Agrobacterium group</taxon>
        <taxon>Rhizobium</taxon>
    </lineage>
</organism>
<feature type="transmembrane region" description="Helical" evidence="1">
    <location>
        <begin position="219"/>
        <end position="239"/>
    </location>
</feature>
<comment type="caution">
    <text evidence="2">The sequence shown here is derived from an EMBL/GenBank/DDBJ whole genome shotgun (WGS) entry which is preliminary data.</text>
</comment>
<gene>
    <name evidence="2" type="ORF">EV132_1025</name>
</gene>
<reference evidence="2 3" key="1">
    <citation type="submission" date="2019-03" db="EMBL/GenBank/DDBJ databases">
        <title>Genomic Encyclopedia of Type Strains, Phase IV (KMG-V): Genome sequencing to study the core and pangenomes of soil and plant-associated prokaryotes.</title>
        <authorList>
            <person name="Whitman W."/>
        </authorList>
    </citation>
    <scope>NUCLEOTIDE SEQUENCE [LARGE SCALE GENOMIC DNA]</scope>
    <source>
        <strain evidence="2 3">Hc14</strain>
    </source>
</reference>
<dbReference type="RefSeq" id="WP_132559083.1">
    <property type="nucleotide sequence ID" value="NZ_SMBH01000002.1"/>
</dbReference>
<keyword evidence="1" id="KW-0472">Membrane</keyword>
<sequence length="245" mass="29031">MQKPAPERIPLSNMQRVRQRDYFAVHLGPKNDRRRFIVTEVLEDGLKGFWFLGSGSQREERTIPNDQLGDYEVLITHYFAEMEINYTSAVEFLLRRLVRYEWIPLYRERLLQYLFNRRPLDEKRRIQVLRLMLDGRINGNPPRSAIDIMTELYGNRWAHHPQQSELHEYYEMMLDSFVASGDATLEEHFYELAPQAMNTIHTFNEEERRHNGNVAIQRWMLIVTAMVGVATFIQAWTAVFPSAKP</sequence>
<dbReference type="EMBL" id="SMBH01000002">
    <property type="protein sequence ID" value="TCU18780.1"/>
    <property type="molecule type" value="Genomic_DNA"/>
</dbReference>
<name>A0A4R3QB90_RHISU</name>
<keyword evidence="1" id="KW-1133">Transmembrane helix</keyword>
<keyword evidence="1" id="KW-0812">Transmembrane</keyword>
<evidence type="ECO:0000256" key="1">
    <source>
        <dbReference type="SAM" id="Phobius"/>
    </source>
</evidence>
<evidence type="ECO:0000313" key="2">
    <source>
        <dbReference type="EMBL" id="TCU18780.1"/>
    </source>
</evidence>
<dbReference type="AlphaFoldDB" id="A0A4R3QB90"/>
<dbReference type="Proteomes" id="UP000294576">
    <property type="component" value="Unassembled WGS sequence"/>
</dbReference>
<protein>
    <submittedName>
        <fullName evidence="2">Uncharacterized protein</fullName>
    </submittedName>
</protein>
<proteinExistence type="predicted"/>
<accession>A0A4R3QB90</accession>